<dbReference type="RefSeq" id="WP_197471763.1">
    <property type="nucleotide sequence ID" value="NZ_LUUK01000128.1"/>
</dbReference>
<name>A0A177NRU1_9GAMM</name>
<feature type="non-terminal residue" evidence="3">
    <location>
        <position position="1"/>
    </location>
</feature>
<feature type="domain" description="BIG2" evidence="2">
    <location>
        <begin position="1"/>
        <end position="76"/>
    </location>
</feature>
<dbReference type="EMBL" id="LUUK01000128">
    <property type="protein sequence ID" value="OAI20611.1"/>
    <property type="molecule type" value="Genomic_DNA"/>
</dbReference>
<feature type="domain" description="BIG2" evidence="2">
    <location>
        <begin position="81"/>
        <end position="156"/>
    </location>
</feature>
<gene>
    <name evidence="3" type="ORF">A1355_23900</name>
</gene>
<dbReference type="InterPro" id="IPR051829">
    <property type="entry name" value="Multiheme_Cytochr_ET"/>
</dbReference>
<dbReference type="STRING" id="702114.A1355_23900"/>
<dbReference type="SUPFAM" id="SSF48695">
    <property type="entry name" value="Multiheme cytochromes"/>
    <property type="match status" value="1"/>
</dbReference>
<dbReference type="Gene3D" id="2.60.40.1080">
    <property type="match status" value="1"/>
</dbReference>
<reference evidence="4" key="1">
    <citation type="submission" date="2016-03" db="EMBL/GenBank/DDBJ databases">
        <authorList>
            <person name="Heylen K."/>
            <person name="De Vos P."/>
            <person name="Vekeman B."/>
        </authorList>
    </citation>
    <scope>NUCLEOTIDE SEQUENCE [LARGE SCALE GENOMIC DNA]</scope>
    <source>
        <strain evidence="4">R-45383</strain>
    </source>
</reference>
<protein>
    <recommendedName>
        <fullName evidence="2">BIG2 domain-containing protein</fullName>
    </recommendedName>
</protein>
<organism evidence="3 4">
    <name type="scientific">Methylomonas koyamae</name>
    <dbReference type="NCBI Taxonomy" id="702114"/>
    <lineage>
        <taxon>Bacteria</taxon>
        <taxon>Pseudomonadati</taxon>
        <taxon>Pseudomonadota</taxon>
        <taxon>Gammaproteobacteria</taxon>
        <taxon>Methylococcales</taxon>
        <taxon>Methylococcaceae</taxon>
        <taxon>Methylomonas</taxon>
    </lineage>
</organism>
<sequence length="705" mass="72859">AAPVLTISPSELEIGVGDTATINVANPNGKVSVKSSKAAVASAVYGNAVVTVKGLKTGDTTVTVKDAKSNKKAKIKVVSRSSSSLSVSPGNISLNVGATANITVGNASGNVSAVTGDASVAGVSYSNGIAVVTGVKAGATTITIRDSKTEKSVAVTVLNATVSGEYSLMAWNDLGMHCMDGTDFSVFSILPPYNTLHAQLKNKSGKLVSTNVTLTYQAVADTSGSINTSSADKTNFWSWVDDLFGLNPAENVGVNLDGLASGTPMAGNKTPSLTPAPMTYNAAYAWFEAEGIPVTPFDDAGNKNFYPTVKVVAKDTASGTILATTTTTLPVSDEMTCKGCHASTDANDPARSNAKPAGGWVFDNDVEKDWKRNILKLHDDRHKAGAAFQAAAASVGYSANGLLPQVDDNHKPVLCVACHASNAYFDKENKVSVMGGIAGIAPFTQALHLKHAGDSVLDPISQTPLNSIANRESCYQCHPGSKTQCLRGAMGKAVDSSGNSLMSCQSCHGDLKAVGSSARQGWFEEPTCESCHNSAATGRRATTGVDANGKVIVPADHTFATNANTPVPGLNLYRFSKGHGGLQCEACHGATHAEYPSSHADENLQSIALQGHAGPIAECSACHTTVPNTVNGGPHGMHTTGNAWVHQHEDAGKSGCSYCHGTTSAGTPLSEVKVAKTINAGEFGTKNWPAGYRVSCYSCHNGPNP</sequence>
<dbReference type="SMART" id="SM00635">
    <property type="entry name" value="BID_2"/>
    <property type="match status" value="2"/>
</dbReference>
<accession>A0A177NRU1</accession>
<evidence type="ECO:0000259" key="2">
    <source>
        <dbReference type="SMART" id="SM00635"/>
    </source>
</evidence>
<dbReference type="PANTHER" id="PTHR35038">
    <property type="entry name" value="DISSIMILATORY SULFITE REDUCTASE SIRA"/>
    <property type="match status" value="1"/>
</dbReference>
<comment type="caution">
    <text evidence="3">The sequence shown here is derived from an EMBL/GenBank/DDBJ whole genome shotgun (WGS) entry which is preliminary data.</text>
</comment>
<dbReference type="InterPro" id="IPR036280">
    <property type="entry name" value="Multihaem_cyt_sf"/>
</dbReference>
<dbReference type="InterPro" id="IPR003343">
    <property type="entry name" value="Big_2"/>
</dbReference>
<dbReference type="Proteomes" id="UP000077628">
    <property type="component" value="Unassembled WGS sequence"/>
</dbReference>
<dbReference type="AlphaFoldDB" id="A0A177NRU1"/>
<proteinExistence type="predicted"/>
<evidence type="ECO:0000313" key="3">
    <source>
        <dbReference type="EMBL" id="OAI20611.1"/>
    </source>
</evidence>
<dbReference type="PANTHER" id="PTHR35038:SF8">
    <property type="entry name" value="C-TYPE POLYHEME CYTOCHROME OMCC"/>
    <property type="match status" value="1"/>
</dbReference>
<keyword evidence="1" id="KW-0732">Signal</keyword>
<dbReference type="GO" id="GO:0016491">
    <property type="term" value="F:oxidoreductase activity"/>
    <property type="evidence" value="ECO:0007669"/>
    <property type="project" value="TreeGrafter"/>
</dbReference>
<evidence type="ECO:0000313" key="4">
    <source>
        <dbReference type="Proteomes" id="UP000077628"/>
    </source>
</evidence>
<evidence type="ECO:0000256" key="1">
    <source>
        <dbReference type="ARBA" id="ARBA00022729"/>
    </source>
</evidence>
<keyword evidence="4" id="KW-1185">Reference proteome</keyword>